<dbReference type="GO" id="GO:0003729">
    <property type="term" value="F:mRNA binding"/>
    <property type="evidence" value="ECO:0007669"/>
    <property type="project" value="TreeGrafter"/>
</dbReference>
<organism evidence="5 6">
    <name type="scientific">Inhella crocodyli</name>
    <dbReference type="NCBI Taxonomy" id="2499851"/>
    <lineage>
        <taxon>Bacteria</taxon>
        <taxon>Pseudomonadati</taxon>
        <taxon>Pseudomonadota</taxon>
        <taxon>Betaproteobacteria</taxon>
        <taxon>Burkholderiales</taxon>
        <taxon>Sphaerotilaceae</taxon>
        <taxon>Inhella</taxon>
    </lineage>
</organism>
<comment type="caution">
    <text evidence="5">The sequence shown here is derived from an EMBL/GenBank/DDBJ whole genome shotgun (WGS) entry which is preliminary data.</text>
</comment>
<evidence type="ECO:0000313" key="6">
    <source>
        <dbReference type="Proteomes" id="UP000288587"/>
    </source>
</evidence>
<dbReference type="GO" id="GO:0001731">
    <property type="term" value="P:formation of translation preinitiation complex"/>
    <property type="evidence" value="ECO:0007669"/>
    <property type="project" value="TreeGrafter"/>
</dbReference>
<dbReference type="RefSeq" id="WP_127682274.1">
    <property type="nucleotide sequence ID" value="NZ_SACM01000001.1"/>
</dbReference>
<evidence type="ECO:0000256" key="3">
    <source>
        <dbReference type="ARBA" id="ARBA00022917"/>
    </source>
</evidence>
<evidence type="ECO:0000313" key="5">
    <source>
        <dbReference type="EMBL" id="RVT88820.1"/>
    </source>
</evidence>
<feature type="domain" description="SUI1" evidence="4">
    <location>
        <begin position="45"/>
        <end position="106"/>
    </location>
</feature>
<reference evidence="5 6" key="1">
    <citation type="submission" date="2019-01" db="EMBL/GenBank/DDBJ databases">
        <authorList>
            <person name="Chen W.-M."/>
        </authorList>
    </citation>
    <scope>NUCLEOTIDE SEQUENCE [LARGE SCALE GENOMIC DNA]</scope>
    <source>
        <strain evidence="5 6">CCP-18</strain>
    </source>
</reference>
<proteinExistence type="inferred from homology"/>
<keyword evidence="3" id="KW-0648">Protein biosynthesis</keyword>
<comment type="similarity">
    <text evidence="1">Belongs to the SUI1 family.</text>
</comment>
<dbReference type="GO" id="GO:0003743">
    <property type="term" value="F:translation initiation factor activity"/>
    <property type="evidence" value="ECO:0007669"/>
    <property type="project" value="UniProtKB-KW"/>
</dbReference>
<gene>
    <name evidence="5" type="ORF">EOD73_07585</name>
</gene>
<dbReference type="SUPFAM" id="SSF55159">
    <property type="entry name" value="eIF1-like"/>
    <property type="match status" value="1"/>
</dbReference>
<dbReference type="Proteomes" id="UP000288587">
    <property type="component" value="Unassembled WGS sequence"/>
</dbReference>
<evidence type="ECO:0000256" key="2">
    <source>
        <dbReference type="ARBA" id="ARBA00022845"/>
    </source>
</evidence>
<dbReference type="PIRSF" id="PIRSF037511">
    <property type="entry name" value="Transl_init_SUI1_pro"/>
    <property type="match status" value="1"/>
</dbReference>
<evidence type="ECO:0000259" key="4">
    <source>
        <dbReference type="PROSITE" id="PS50296"/>
    </source>
</evidence>
<keyword evidence="6" id="KW-1185">Reference proteome</keyword>
<dbReference type="OrthoDB" id="9792915at2"/>
<dbReference type="EMBL" id="SACM01000001">
    <property type="protein sequence ID" value="RVT88820.1"/>
    <property type="molecule type" value="Genomic_DNA"/>
</dbReference>
<dbReference type="Pfam" id="PF01253">
    <property type="entry name" value="SUI1"/>
    <property type="match status" value="1"/>
</dbReference>
<name>A0A3S2UL80_9BURK</name>
<dbReference type="AlphaFoldDB" id="A0A3S2UL80"/>
<dbReference type="NCBIfam" id="NF005297">
    <property type="entry name" value="PRK06824.1"/>
    <property type="match status" value="1"/>
</dbReference>
<dbReference type="CDD" id="cd11567">
    <property type="entry name" value="YciH_like"/>
    <property type="match status" value="1"/>
</dbReference>
<dbReference type="PANTHER" id="PTHR12789">
    <property type="entry name" value="DENSITY-REGULATED PROTEIN HOMOLOG"/>
    <property type="match status" value="1"/>
</dbReference>
<dbReference type="PANTHER" id="PTHR12789:SF0">
    <property type="entry name" value="DENSITY-REGULATED PROTEIN"/>
    <property type="match status" value="1"/>
</dbReference>
<dbReference type="InterPro" id="IPR005872">
    <property type="entry name" value="SUI1_arc_bac"/>
</dbReference>
<dbReference type="Gene3D" id="3.30.780.10">
    <property type="entry name" value="SUI1-like domain"/>
    <property type="match status" value="1"/>
</dbReference>
<dbReference type="InterPro" id="IPR001950">
    <property type="entry name" value="SUI1"/>
</dbReference>
<protein>
    <submittedName>
        <fullName evidence="5">Translation initiation factor Sui1</fullName>
    </submittedName>
</protein>
<dbReference type="InterPro" id="IPR050318">
    <property type="entry name" value="DENR/SUI1_TIF"/>
</dbReference>
<dbReference type="PROSITE" id="PS50296">
    <property type="entry name" value="SUI1"/>
    <property type="match status" value="1"/>
</dbReference>
<evidence type="ECO:0000256" key="1">
    <source>
        <dbReference type="ARBA" id="ARBA00005422"/>
    </source>
</evidence>
<dbReference type="GO" id="GO:0002188">
    <property type="term" value="P:translation reinitiation"/>
    <property type="evidence" value="ECO:0007669"/>
    <property type="project" value="TreeGrafter"/>
</dbReference>
<dbReference type="GO" id="GO:0006417">
    <property type="term" value="P:regulation of translation"/>
    <property type="evidence" value="ECO:0007669"/>
    <property type="project" value="UniProtKB-KW"/>
</dbReference>
<sequence>MNTRLVYSTEHGRVCPDCRHSMATCICKRNQAVVGDGKVRVSLDTKGRKGKGVTVVKGLPLAPDALEALGRQLKAACGSGGTVKDGCIEVQGDHVEKVMAWLAARPEGWKPKRAGG</sequence>
<keyword evidence="5" id="KW-0396">Initiation factor</keyword>
<keyword evidence="2" id="KW-0810">Translation regulation</keyword>
<accession>A0A3S2UL80</accession>
<dbReference type="InterPro" id="IPR036877">
    <property type="entry name" value="SUI1_dom_sf"/>
</dbReference>